<reference evidence="3" key="1">
    <citation type="journal article" date="2019" name="Int. J. Syst. Evol. Microbiol.">
        <title>The Global Catalogue of Microorganisms (GCM) 10K type strain sequencing project: providing services to taxonomists for standard genome sequencing and annotation.</title>
        <authorList>
            <consortium name="The Broad Institute Genomics Platform"/>
            <consortium name="The Broad Institute Genome Sequencing Center for Infectious Disease"/>
            <person name="Wu L."/>
            <person name="Ma J."/>
        </authorList>
    </citation>
    <scope>NUCLEOTIDE SEQUENCE [LARGE SCALE GENOMIC DNA]</scope>
    <source>
        <strain evidence="3">CECT 7398</strain>
    </source>
</reference>
<proteinExistence type="predicted"/>
<feature type="region of interest" description="Disordered" evidence="1">
    <location>
        <begin position="1"/>
        <end position="29"/>
    </location>
</feature>
<organism evidence="2 3">
    <name type="scientific">Vibrio ostreicida</name>
    <dbReference type="NCBI Taxonomy" id="526588"/>
    <lineage>
        <taxon>Bacteria</taxon>
        <taxon>Pseudomonadati</taxon>
        <taxon>Pseudomonadota</taxon>
        <taxon>Gammaproteobacteria</taxon>
        <taxon>Vibrionales</taxon>
        <taxon>Vibrionaceae</taxon>
        <taxon>Vibrio</taxon>
    </lineage>
</organism>
<evidence type="ECO:0000313" key="2">
    <source>
        <dbReference type="EMBL" id="MDN3612642.1"/>
    </source>
</evidence>
<keyword evidence="3" id="KW-1185">Reference proteome</keyword>
<evidence type="ECO:0000313" key="3">
    <source>
        <dbReference type="Proteomes" id="UP001238540"/>
    </source>
</evidence>
<dbReference type="EMBL" id="JAUFQC010000028">
    <property type="protein sequence ID" value="MDN3612642.1"/>
    <property type="molecule type" value="Genomic_DNA"/>
</dbReference>
<dbReference type="RefSeq" id="WP_290313437.1">
    <property type="nucleotide sequence ID" value="NZ_JAUFQC010000028.1"/>
</dbReference>
<dbReference type="Proteomes" id="UP001238540">
    <property type="component" value="Unassembled WGS sequence"/>
</dbReference>
<gene>
    <name evidence="2" type="ORF">QWZ16_23930</name>
</gene>
<protein>
    <submittedName>
        <fullName evidence="2">Uncharacterized protein</fullName>
    </submittedName>
</protein>
<evidence type="ECO:0000256" key="1">
    <source>
        <dbReference type="SAM" id="MobiDB-lite"/>
    </source>
</evidence>
<name>A0ABT8C0P2_9VIBR</name>
<comment type="caution">
    <text evidence="2">The sequence shown here is derived from an EMBL/GenBank/DDBJ whole genome shotgun (WGS) entry which is preliminary data.</text>
</comment>
<accession>A0ABT8C0P2</accession>
<sequence length="64" mass="7166">MANKNMSEDEANLLIERDADESDNHGHKGTPIIYQTSSLIMALIDIRHSMTFGEHLTLCLVNPL</sequence>